<feature type="compositionally biased region" description="Low complexity" evidence="1">
    <location>
        <begin position="77"/>
        <end position="91"/>
    </location>
</feature>
<reference evidence="2" key="1">
    <citation type="journal article" date="2013" name="Genetics">
        <title>The draft genome and transcriptome of Panagrellus redivivus are shaped by the harsh demands of a free-living lifestyle.</title>
        <authorList>
            <person name="Srinivasan J."/>
            <person name="Dillman A.R."/>
            <person name="Macchietto M.G."/>
            <person name="Heikkinen L."/>
            <person name="Lakso M."/>
            <person name="Fracchia K.M."/>
            <person name="Antoshechkin I."/>
            <person name="Mortazavi A."/>
            <person name="Wong G."/>
            <person name="Sternberg P.W."/>
        </authorList>
    </citation>
    <scope>NUCLEOTIDE SEQUENCE [LARGE SCALE GENOMIC DNA]</scope>
    <source>
        <strain evidence="2">MT8872</strain>
    </source>
</reference>
<evidence type="ECO:0000313" key="3">
    <source>
        <dbReference type="WBParaSite" id="Pan_g3079.t1"/>
    </source>
</evidence>
<feature type="compositionally biased region" description="Basic residues" evidence="1">
    <location>
        <begin position="41"/>
        <end position="56"/>
    </location>
</feature>
<dbReference type="WBParaSite" id="Pan_g3079.t1">
    <property type="protein sequence ID" value="Pan_g3079.t1"/>
    <property type="gene ID" value="Pan_g3079"/>
</dbReference>
<feature type="compositionally biased region" description="Pro residues" evidence="1">
    <location>
        <begin position="109"/>
        <end position="122"/>
    </location>
</feature>
<feature type="compositionally biased region" description="Polar residues" evidence="1">
    <location>
        <begin position="98"/>
        <end position="107"/>
    </location>
</feature>
<dbReference type="Proteomes" id="UP000492821">
    <property type="component" value="Unassembled WGS sequence"/>
</dbReference>
<feature type="compositionally biased region" description="Low complexity" evidence="1">
    <location>
        <begin position="148"/>
        <end position="158"/>
    </location>
</feature>
<accession>A0A7E4VT75</accession>
<protein>
    <submittedName>
        <fullName evidence="3">Uncharacterized protein</fullName>
    </submittedName>
</protein>
<name>A0A7E4VT75_PANRE</name>
<evidence type="ECO:0000313" key="2">
    <source>
        <dbReference type="Proteomes" id="UP000492821"/>
    </source>
</evidence>
<feature type="region of interest" description="Disordered" evidence="1">
    <location>
        <begin position="38"/>
        <end position="184"/>
    </location>
</feature>
<proteinExistence type="predicted"/>
<organism evidence="2 3">
    <name type="scientific">Panagrellus redivivus</name>
    <name type="common">Microworm</name>
    <dbReference type="NCBI Taxonomy" id="6233"/>
    <lineage>
        <taxon>Eukaryota</taxon>
        <taxon>Metazoa</taxon>
        <taxon>Ecdysozoa</taxon>
        <taxon>Nematoda</taxon>
        <taxon>Chromadorea</taxon>
        <taxon>Rhabditida</taxon>
        <taxon>Tylenchina</taxon>
        <taxon>Panagrolaimomorpha</taxon>
        <taxon>Panagrolaimoidea</taxon>
        <taxon>Panagrolaimidae</taxon>
        <taxon>Panagrellus</taxon>
    </lineage>
</organism>
<reference evidence="3" key="2">
    <citation type="submission" date="2020-10" db="UniProtKB">
        <authorList>
            <consortium name="WormBaseParasite"/>
        </authorList>
    </citation>
    <scope>IDENTIFICATION</scope>
</reference>
<feature type="compositionally biased region" description="Polar residues" evidence="1">
    <location>
        <begin position="165"/>
        <end position="174"/>
    </location>
</feature>
<dbReference type="AlphaFoldDB" id="A0A7E4VT75"/>
<sequence length="184" mass="18825">MQALQPVFRIHPCLLLLLLLKVLLPLYLVVTVVVSCGGKKGTSKKSNKSQSAKRRPGQSDQVESDGGSDAPDSMAKTTPTGTPTVNGTTQTEYLMTEINGQPPTCRNQTPPPTPQSVTPQPPSAAGAGTGLPQSYAAKPAPKMLTSITATPAAKTAAAGPPPSTIPTAPMTNAGTVKKAQTAKG</sequence>
<keyword evidence="2" id="KW-1185">Reference proteome</keyword>
<evidence type="ECO:0000256" key="1">
    <source>
        <dbReference type="SAM" id="MobiDB-lite"/>
    </source>
</evidence>